<name>D7DB01_STAHD</name>
<evidence type="ECO:0000313" key="3">
    <source>
        <dbReference type="Proteomes" id="UP000002573"/>
    </source>
</evidence>
<dbReference type="Proteomes" id="UP000002573">
    <property type="component" value="Chromosome"/>
</dbReference>
<evidence type="ECO:0000313" key="2">
    <source>
        <dbReference type="EMBL" id="ADI31348.1"/>
    </source>
</evidence>
<dbReference type="RefSeq" id="WP_013142546.1">
    <property type="nucleotide sequence ID" value="NC_014205.1"/>
</dbReference>
<dbReference type="OrthoDB" id="45153at2157"/>
<sequence>MDRRDVLLNIIMYFNKIYKKPLDGRKKLQKLLFLVEHLDIESGKLSRSRGLTGYKFIVYSYGPFSKDVYRDLESLVKEGIVEERMETWRQESLLYTYIDDGKPRRIYYYRILDENRVPKLPREVEDKIKLVIEKYGSLPPMKLESHVNELLKLTPKKKVEYWGEFIDDYLEEEGFE</sequence>
<reference evidence="3" key="1">
    <citation type="submission" date="2010-05" db="EMBL/GenBank/DDBJ databases">
        <title>Complete sequence of Staphylothermus hellenicus DSM 12710.</title>
        <authorList>
            <consortium name="US DOE Joint Genome Institute"/>
            <person name="Lucas S."/>
            <person name="Copeland A."/>
            <person name="Lapidus A."/>
            <person name="Cheng J.-F."/>
            <person name="Bruce D."/>
            <person name="Goodwin L."/>
            <person name="Pitluck S."/>
            <person name="Davenport K."/>
            <person name="Detter J.C."/>
            <person name="Han C."/>
            <person name="Tapia R."/>
            <person name="Larimer F."/>
            <person name="Land M."/>
            <person name="Hauser L."/>
            <person name="Kyrpides N."/>
            <person name="Mikhailova N."/>
            <person name="Anderson I.J."/>
            <person name="Woyke T."/>
        </authorList>
    </citation>
    <scope>NUCLEOTIDE SEQUENCE [LARGE SCALE GENOMIC DNA]</scope>
    <source>
        <strain evidence="3">DSM 12710 / JCM 10830 / BK20S6-10-b1 / P8</strain>
    </source>
</reference>
<dbReference type="Pfam" id="PF13274">
    <property type="entry name" value="SocA_Panacea"/>
    <property type="match status" value="1"/>
</dbReference>
<dbReference type="KEGG" id="shc:Shell_0207"/>
<dbReference type="HOGENOM" id="CLU_1521936_0_0_2"/>
<dbReference type="STRING" id="591019.Shell_0207"/>
<feature type="domain" description="Antitoxin SocA-like Panacea" evidence="1">
    <location>
        <begin position="28"/>
        <end position="146"/>
    </location>
</feature>
<organism evidence="2 3">
    <name type="scientific">Staphylothermus hellenicus (strain DSM 12710 / JCM 10830 / BK20S6-10-b1 / P8)</name>
    <dbReference type="NCBI Taxonomy" id="591019"/>
    <lineage>
        <taxon>Archaea</taxon>
        <taxon>Thermoproteota</taxon>
        <taxon>Thermoprotei</taxon>
        <taxon>Desulfurococcales</taxon>
        <taxon>Desulfurococcaceae</taxon>
        <taxon>Staphylothermus</taxon>
    </lineage>
</organism>
<gene>
    <name evidence="2" type="ordered locus">Shell_0207</name>
</gene>
<dbReference type="eggNOG" id="arCOG07011">
    <property type="taxonomic scope" value="Archaea"/>
</dbReference>
<proteinExistence type="predicted"/>
<dbReference type="GeneID" id="9233496"/>
<reference evidence="2 3" key="2">
    <citation type="journal article" date="2011" name="Stand. Genomic Sci.">
        <title>Complete genome sequence of Staphylothermus hellenicus P8.</title>
        <authorList>
            <person name="Anderson I."/>
            <person name="Wirth R."/>
            <person name="Lucas S."/>
            <person name="Copeland A."/>
            <person name="Lapidus A."/>
            <person name="Cheng J.F."/>
            <person name="Goodwin L."/>
            <person name="Pitluck S."/>
            <person name="Davenport K."/>
            <person name="Detter J.C."/>
            <person name="Han C."/>
            <person name="Tapia R."/>
            <person name="Land M."/>
            <person name="Hauser L."/>
            <person name="Pati A."/>
            <person name="Mikhailova N."/>
            <person name="Woyke T."/>
            <person name="Klenk H.P."/>
            <person name="Kyrpides N."/>
            <person name="Ivanova N."/>
        </authorList>
    </citation>
    <scope>NUCLEOTIDE SEQUENCE [LARGE SCALE GENOMIC DNA]</scope>
    <source>
        <strain evidence="3">DSM 12710 / JCM 10830 / BK20S6-10-b1 / P8</strain>
    </source>
</reference>
<protein>
    <recommendedName>
        <fullName evidence="1">Antitoxin SocA-like Panacea domain-containing protein</fullName>
    </recommendedName>
</protein>
<evidence type="ECO:0000259" key="1">
    <source>
        <dbReference type="Pfam" id="PF13274"/>
    </source>
</evidence>
<dbReference type="EMBL" id="CP002051">
    <property type="protein sequence ID" value="ADI31348.1"/>
    <property type="molecule type" value="Genomic_DNA"/>
</dbReference>
<dbReference type="AlphaFoldDB" id="D7DB01"/>
<keyword evidence="3" id="KW-1185">Reference proteome</keyword>
<accession>D7DB01</accession>
<dbReference type="InterPro" id="IPR025272">
    <property type="entry name" value="SocA_Panacea"/>
</dbReference>